<dbReference type="Proteomes" id="UP000831390">
    <property type="component" value="Chromosome"/>
</dbReference>
<dbReference type="SUPFAM" id="SSF49464">
    <property type="entry name" value="Carboxypeptidase regulatory domain-like"/>
    <property type="match status" value="1"/>
</dbReference>
<keyword evidence="2" id="KW-1185">Reference proteome</keyword>
<proteinExistence type="predicted"/>
<dbReference type="EMBL" id="CP094534">
    <property type="protein sequence ID" value="UOE34686.1"/>
    <property type="molecule type" value="Genomic_DNA"/>
</dbReference>
<dbReference type="InterPro" id="IPR008969">
    <property type="entry name" value="CarboxyPept-like_regulatory"/>
</dbReference>
<evidence type="ECO:0000313" key="2">
    <source>
        <dbReference type="Proteomes" id="UP000831390"/>
    </source>
</evidence>
<accession>A0ABY4B6A0</accession>
<dbReference type="RefSeq" id="WP_243515937.1">
    <property type="nucleotide sequence ID" value="NZ_CP094534.1"/>
</dbReference>
<reference evidence="1 2" key="1">
    <citation type="submission" date="2022-03" db="EMBL/GenBank/DDBJ databases">
        <title>Hymenobactersp. isolated from the air.</title>
        <authorList>
            <person name="Won M."/>
            <person name="Kwon S.-W."/>
        </authorList>
    </citation>
    <scope>NUCLEOTIDE SEQUENCE [LARGE SCALE GENOMIC DNA]</scope>
    <source>
        <strain evidence="1 2">KACC 22596</strain>
    </source>
</reference>
<protein>
    <submittedName>
        <fullName evidence="1">Carboxypeptidase-like regulatory domain-containing protein</fullName>
    </submittedName>
</protein>
<dbReference type="Gene3D" id="2.60.40.1120">
    <property type="entry name" value="Carboxypeptidase-like, regulatory domain"/>
    <property type="match status" value="1"/>
</dbReference>
<sequence length="235" mass="24879">MTTSPALRIPQPCPESWAAMTPTAQGRHCAVCATEVVDFTRMSEAEVLAFLAARGGQRVCGLLAAPLTPRPVVRLQGPRRWLWAALALLGWQPLASSCASKPPQAPPPTPTAAVADPAASQKQIVIRGQVLDGEKGPGVAGAFVFINKTQYGATADENGRFELVLAPNWEPVQAGALTLHVTGNPFELKPQDVPVNVRTAAQPIELNIKMESTEGRGHIMGRMVPPTPPVAPPRG</sequence>
<organism evidence="1 2">
    <name type="scientific">Hymenobacter monticola</name>
    <dbReference type="NCBI Taxonomy" id="1705399"/>
    <lineage>
        <taxon>Bacteria</taxon>
        <taxon>Pseudomonadati</taxon>
        <taxon>Bacteroidota</taxon>
        <taxon>Cytophagia</taxon>
        <taxon>Cytophagales</taxon>
        <taxon>Hymenobacteraceae</taxon>
        <taxon>Hymenobacter</taxon>
    </lineage>
</organism>
<gene>
    <name evidence="1" type="ORF">MTP16_03315</name>
</gene>
<name>A0ABY4B6A0_9BACT</name>
<evidence type="ECO:0000313" key="1">
    <source>
        <dbReference type="EMBL" id="UOE34686.1"/>
    </source>
</evidence>